<name>A0A2V1HQR9_9MICO</name>
<dbReference type="AlphaFoldDB" id="A0A2V1HQR9"/>
<dbReference type="Proteomes" id="UP000244893">
    <property type="component" value="Unassembled WGS sequence"/>
</dbReference>
<accession>A0A2V1HQR9</accession>
<feature type="transmembrane region" description="Helical" evidence="1">
    <location>
        <begin position="109"/>
        <end position="136"/>
    </location>
</feature>
<keyword evidence="1" id="KW-0812">Transmembrane</keyword>
<dbReference type="InterPro" id="IPR058061">
    <property type="entry name" value="SCO4848-like"/>
</dbReference>
<comment type="caution">
    <text evidence="2">The sequence shown here is derived from an EMBL/GenBank/DDBJ whole genome shotgun (WGS) entry which is preliminary data.</text>
</comment>
<dbReference type="OrthoDB" id="4954985at2"/>
<dbReference type="NCBIfam" id="NF046117">
    <property type="entry name" value="SCO4848_fam"/>
    <property type="match status" value="1"/>
</dbReference>
<keyword evidence="3" id="KW-1185">Reference proteome</keyword>
<dbReference type="Pfam" id="PF26606">
    <property type="entry name" value="SCO4848"/>
    <property type="match status" value="1"/>
</dbReference>
<organism evidence="2 3">
    <name type="scientific">Amnibacterium flavum</name>
    <dbReference type="NCBI Taxonomy" id="2173173"/>
    <lineage>
        <taxon>Bacteria</taxon>
        <taxon>Bacillati</taxon>
        <taxon>Actinomycetota</taxon>
        <taxon>Actinomycetes</taxon>
        <taxon>Micrococcales</taxon>
        <taxon>Microbacteriaceae</taxon>
        <taxon>Amnibacterium</taxon>
    </lineage>
</organism>
<proteinExistence type="predicted"/>
<evidence type="ECO:0000313" key="2">
    <source>
        <dbReference type="EMBL" id="PVZ94868.1"/>
    </source>
</evidence>
<protein>
    <submittedName>
        <fullName evidence="2">Uncharacterized protein</fullName>
    </submittedName>
</protein>
<evidence type="ECO:0000313" key="3">
    <source>
        <dbReference type="Proteomes" id="UP000244893"/>
    </source>
</evidence>
<sequence>MTTATSTISSTPRSRPVISQSIQTSLSAPVATRSVYRRPRTRPCEHGALWTDRRPRRSAAPDYARPVTTFAAVILLVSAVWSFIVWPPFLRRVTKDPRSRGADGRGTRFLAVHVVLVSVSLLIAAACAATGIVLLVT</sequence>
<keyword evidence="1" id="KW-0472">Membrane</keyword>
<keyword evidence="1" id="KW-1133">Transmembrane helix</keyword>
<gene>
    <name evidence="2" type="ORF">DDQ50_09340</name>
</gene>
<feature type="transmembrane region" description="Helical" evidence="1">
    <location>
        <begin position="63"/>
        <end position="89"/>
    </location>
</feature>
<dbReference type="EMBL" id="QEOP01000002">
    <property type="protein sequence ID" value="PVZ94868.1"/>
    <property type="molecule type" value="Genomic_DNA"/>
</dbReference>
<reference evidence="2 3" key="1">
    <citation type="submission" date="2018-05" db="EMBL/GenBank/DDBJ databases">
        <title>Amnibacterium sp. M8JJ-5, whole genome shotgun sequence.</title>
        <authorList>
            <person name="Tuo L."/>
        </authorList>
    </citation>
    <scope>NUCLEOTIDE SEQUENCE [LARGE SCALE GENOMIC DNA]</scope>
    <source>
        <strain evidence="2 3">M8JJ-5</strain>
    </source>
</reference>
<evidence type="ECO:0000256" key="1">
    <source>
        <dbReference type="SAM" id="Phobius"/>
    </source>
</evidence>